<name>A0ABD5NQG4_9EURY</name>
<evidence type="ECO:0000256" key="3">
    <source>
        <dbReference type="ARBA" id="ARBA00022475"/>
    </source>
</evidence>
<reference evidence="15 16" key="1">
    <citation type="journal article" date="2019" name="Int. J. Syst. Evol. Microbiol.">
        <title>The Global Catalogue of Microorganisms (GCM) 10K type strain sequencing project: providing services to taxonomists for standard genome sequencing and annotation.</title>
        <authorList>
            <consortium name="The Broad Institute Genomics Platform"/>
            <consortium name="The Broad Institute Genome Sequencing Center for Infectious Disease"/>
            <person name="Wu L."/>
            <person name="Ma J."/>
        </authorList>
    </citation>
    <scope>NUCLEOTIDE SEQUENCE [LARGE SCALE GENOMIC DNA]</scope>
    <source>
        <strain evidence="15 16">IBRC-M 10256</strain>
    </source>
</reference>
<dbReference type="SMART" id="SM00382">
    <property type="entry name" value="AAA"/>
    <property type="match status" value="1"/>
</dbReference>
<dbReference type="InterPro" id="IPR017871">
    <property type="entry name" value="ABC_transporter-like_CS"/>
</dbReference>
<dbReference type="GeneID" id="73902587"/>
<dbReference type="InterPro" id="IPR003439">
    <property type="entry name" value="ABC_transporter-like_ATP-bd"/>
</dbReference>
<evidence type="ECO:0000313" key="15">
    <source>
        <dbReference type="EMBL" id="MFC3959145.1"/>
    </source>
</evidence>
<evidence type="ECO:0000256" key="4">
    <source>
        <dbReference type="ARBA" id="ARBA00022741"/>
    </source>
</evidence>
<evidence type="ECO:0000259" key="14">
    <source>
        <dbReference type="PROSITE" id="PS50893"/>
    </source>
</evidence>
<dbReference type="Pfam" id="PF08352">
    <property type="entry name" value="oligo_HPY"/>
    <property type="match status" value="1"/>
</dbReference>
<dbReference type="PROSITE" id="PS00211">
    <property type="entry name" value="ABC_TRANSPORTER_1"/>
    <property type="match status" value="1"/>
</dbReference>
<feature type="region of interest" description="Disordered" evidence="13">
    <location>
        <begin position="359"/>
        <end position="381"/>
    </location>
</feature>
<dbReference type="InterPro" id="IPR013563">
    <property type="entry name" value="Oligopep_ABC_C"/>
</dbReference>
<dbReference type="GO" id="GO:0015413">
    <property type="term" value="F:ABC-type nickel transporter activity"/>
    <property type="evidence" value="ECO:0007669"/>
    <property type="project" value="UniProtKB-EC"/>
</dbReference>
<dbReference type="EC" id="7.2.2.11" evidence="10"/>
<dbReference type="SUPFAM" id="SSF52540">
    <property type="entry name" value="P-loop containing nucleoside triphosphate hydrolases"/>
    <property type="match status" value="1"/>
</dbReference>
<evidence type="ECO:0000256" key="10">
    <source>
        <dbReference type="ARBA" id="ARBA00039098"/>
    </source>
</evidence>
<evidence type="ECO:0000256" key="11">
    <source>
        <dbReference type="ARBA" id="ARBA00044143"/>
    </source>
</evidence>
<evidence type="ECO:0000256" key="8">
    <source>
        <dbReference type="ARBA" id="ARBA00023136"/>
    </source>
</evidence>
<keyword evidence="6" id="KW-1278">Translocase</keyword>
<evidence type="ECO:0000256" key="7">
    <source>
        <dbReference type="ARBA" id="ARBA00023065"/>
    </source>
</evidence>
<comment type="subcellular location">
    <subcellularLocation>
        <location evidence="1">Cell membrane</location>
        <topology evidence="1">Peripheral membrane protein</topology>
    </subcellularLocation>
</comment>
<keyword evidence="7" id="KW-0406">Ion transport</keyword>
<evidence type="ECO:0000256" key="5">
    <source>
        <dbReference type="ARBA" id="ARBA00022840"/>
    </source>
</evidence>
<dbReference type="GO" id="GO:0005886">
    <property type="term" value="C:plasma membrane"/>
    <property type="evidence" value="ECO:0007669"/>
    <property type="project" value="UniProtKB-SubCell"/>
</dbReference>
<protein>
    <recommendedName>
        <fullName evidence="11">Nickel import system ATP-binding protein NikD</fullName>
        <ecNumber evidence="10">7.2.2.11</ecNumber>
    </recommendedName>
</protein>
<dbReference type="NCBIfam" id="TIGR01727">
    <property type="entry name" value="oligo_HPY"/>
    <property type="match status" value="1"/>
</dbReference>
<dbReference type="CDD" id="cd03257">
    <property type="entry name" value="ABC_NikE_OppD_transporters"/>
    <property type="match status" value="1"/>
</dbReference>
<evidence type="ECO:0000256" key="9">
    <source>
        <dbReference type="ARBA" id="ARBA00038669"/>
    </source>
</evidence>
<comment type="catalytic activity">
    <reaction evidence="12">
        <text>Ni(2+)(out) + ATP + H2O = Ni(2+)(in) + ADP + phosphate + H(+)</text>
        <dbReference type="Rhea" id="RHEA:15557"/>
        <dbReference type="ChEBI" id="CHEBI:15377"/>
        <dbReference type="ChEBI" id="CHEBI:15378"/>
        <dbReference type="ChEBI" id="CHEBI:30616"/>
        <dbReference type="ChEBI" id="CHEBI:43474"/>
        <dbReference type="ChEBI" id="CHEBI:49786"/>
        <dbReference type="ChEBI" id="CHEBI:456216"/>
        <dbReference type="EC" id="7.2.2.11"/>
    </reaction>
    <physiologicalReaction direction="left-to-right" evidence="12">
        <dbReference type="Rhea" id="RHEA:15558"/>
    </physiologicalReaction>
</comment>
<comment type="caution">
    <text evidence="15">The sequence shown here is derived from an EMBL/GenBank/DDBJ whole genome shotgun (WGS) entry which is preliminary data.</text>
</comment>
<keyword evidence="4" id="KW-0547">Nucleotide-binding</keyword>
<sequence length="381" mass="41655">MADPIVEVDDLKIHFDTYEGRHRVLDGVNLTIEEGETVALVGETGCGKSVTGKSIMGTLKRPPAEVVSGEIRYRGTEVLGDPEAHDRVKREEMSMIFQDPMTYLSPVFTIGDIMSDIYRYSGESGLSWPGLLKELLGFAGGDEAEIRERNVELLRQMEISNPEGVLDKYPAELSGGMRQRILIAMALMNEPKFLIADEPTTALDVTVQDQILGLITERVEQENLSMLYITHNLGVAREIADRIYVMYGGNIVESGPADRVFDDPRHPYTVGLLESIPKLTGLEGSGIDGSIPDYTDPPTGCRFNPRCPAYMAGECDAADPEPVAVGDDHEAACFLYDESMTPEETIAVAERDITYVADDAASTDDAQTNAIAGEVPAEDQQ</sequence>
<dbReference type="PANTHER" id="PTHR43297">
    <property type="entry name" value="OLIGOPEPTIDE TRANSPORT ATP-BINDING PROTEIN APPD"/>
    <property type="match status" value="1"/>
</dbReference>
<dbReference type="AlphaFoldDB" id="A0ABD5NQG4"/>
<keyword evidence="8" id="KW-0472">Membrane</keyword>
<dbReference type="Proteomes" id="UP001595846">
    <property type="component" value="Unassembled WGS sequence"/>
</dbReference>
<dbReference type="InterPro" id="IPR027417">
    <property type="entry name" value="P-loop_NTPase"/>
</dbReference>
<dbReference type="Pfam" id="PF00005">
    <property type="entry name" value="ABC_tran"/>
    <property type="match status" value="1"/>
</dbReference>
<feature type="domain" description="ABC transporter" evidence="14">
    <location>
        <begin position="6"/>
        <end position="273"/>
    </location>
</feature>
<dbReference type="Gene3D" id="3.40.50.300">
    <property type="entry name" value="P-loop containing nucleotide triphosphate hydrolases"/>
    <property type="match status" value="1"/>
</dbReference>
<dbReference type="PROSITE" id="PS50893">
    <property type="entry name" value="ABC_TRANSPORTER_2"/>
    <property type="match status" value="1"/>
</dbReference>
<dbReference type="GO" id="GO:0005524">
    <property type="term" value="F:ATP binding"/>
    <property type="evidence" value="ECO:0007669"/>
    <property type="project" value="UniProtKB-KW"/>
</dbReference>
<evidence type="ECO:0000256" key="2">
    <source>
        <dbReference type="ARBA" id="ARBA00022448"/>
    </source>
</evidence>
<dbReference type="EMBL" id="JBHSAQ010000010">
    <property type="protein sequence ID" value="MFC3959145.1"/>
    <property type="molecule type" value="Genomic_DNA"/>
</dbReference>
<proteinExistence type="predicted"/>
<keyword evidence="16" id="KW-1185">Reference proteome</keyword>
<evidence type="ECO:0000256" key="1">
    <source>
        <dbReference type="ARBA" id="ARBA00004202"/>
    </source>
</evidence>
<keyword evidence="5 15" id="KW-0067">ATP-binding</keyword>
<dbReference type="InterPro" id="IPR003593">
    <property type="entry name" value="AAA+_ATPase"/>
</dbReference>
<evidence type="ECO:0000256" key="13">
    <source>
        <dbReference type="SAM" id="MobiDB-lite"/>
    </source>
</evidence>
<dbReference type="PANTHER" id="PTHR43297:SF13">
    <property type="entry name" value="NICKEL ABC TRANSPORTER, ATP-BINDING PROTEIN"/>
    <property type="match status" value="1"/>
</dbReference>
<accession>A0ABD5NQG4</accession>
<evidence type="ECO:0000313" key="16">
    <source>
        <dbReference type="Proteomes" id="UP001595846"/>
    </source>
</evidence>
<keyword evidence="3" id="KW-1003">Cell membrane</keyword>
<comment type="subunit">
    <text evidence="9">The complex is composed of two ATP-binding proteins (NikD and NikE), two transmembrane proteins (NikB and NikC) and a solute-binding protein (NikA).</text>
</comment>
<keyword evidence="2" id="KW-0813">Transport</keyword>
<evidence type="ECO:0000256" key="12">
    <source>
        <dbReference type="ARBA" id="ARBA00048610"/>
    </source>
</evidence>
<dbReference type="InterPro" id="IPR050388">
    <property type="entry name" value="ABC_Ni/Peptide_Import"/>
</dbReference>
<gene>
    <name evidence="15" type="ORF">ACFOUR_12295</name>
</gene>
<evidence type="ECO:0000256" key="6">
    <source>
        <dbReference type="ARBA" id="ARBA00022967"/>
    </source>
</evidence>
<dbReference type="RefSeq" id="WP_256533458.1">
    <property type="nucleotide sequence ID" value="NZ_CP101824.1"/>
</dbReference>
<organism evidence="15 16">
    <name type="scientific">Halovivax cerinus</name>
    <dbReference type="NCBI Taxonomy" id="1487865"/>
    <lineage>
        <taxon>Archaea</taxon>
        <taxon>Methanobacteriati</taxon>
        <taxon>Methanobacteriota</taxon>
        <taxon>Stenosarchaea group</taxon>
        <taxon>Halobacteria</taxon>
        <taxon>Halobacteriales</taxon>
        <taxon>Natrialbaceae</taxon>
        <taxon>Halovivax</taxon>
    </lineage>
</organism>